<sequence length="150" mass="17381">MARWSLVPAHQEERAWAAALVLENMSLYYRRHGIDWCHTRFAADWEAGENRLLWMGDERIGYLRLWQNGGRIYLQDLQVVAGHRDRGWGGRMLNEVKALACSRDIRAIRLKVFEDSPAVRLYRQHGFETLVREPPLIGMALPVGRHADSS</sequence>
<dbReference type="CDD" id="cd04301">
    <property type="entry name" value="NAT_SF"/>
    <property type="match status" value="1"/>
</dbReference>
<dbReference type="PROSITE" id="PS51186">
    <property type="entry name" value="GNAT"/>
    <property type="match status" value="1"/>
</dbReference>
<protein>
    <submittedName>
        <fullName evidence="2">Acetyltransferase, GNAT family</fullName>
    </submittedName>
</protein>
<keyword evidence="2" id="KW-0808">Transferase</keyword>
<reference evidence="3" key="1">
    <citation type="submission" date="2016-11" db="EMBL/GenBank/DDBJ databases">
        <authorList>
            <person name="Varghese N."/>
            <person name="Submissions S."/>
        </authorList>
    </citation>
    <scope>NUCLEOTIDE SEQUENCE [LARGE SCALE GENOMIC DNA]</scope>
    <source>
        <strain evidence="3">ALO Sharm</strain>
    </source>
</reference>
<name>A0A1M6MZ78_9GAMM</name>
<dbReference type="RefSeq" id="WP_082919907.1">
    <property type="nucleotide sequence ID" value="NZ_BDEO01000001.1"/>
</dbReference>
<proteinExistence type="predicted"/>
<feature type="domain" description="N-acetyltransferase" evidence="1">
    <location>
        <begin position="8"/>
        <end position="144"/>
    </location>
</feature>
<evidence type="ECO:0000313" key="2">
    <source>
        <dbReference type="EMBL" id="SHJ88787.1"/>
    </source>
</evidence>
<keyword evidence="3" id="KW-1185">Reference proteome</keyword>
<dbReference type="EMBL" id="FRAL01000001">
    <property type="protein sequence ID" value="SHJ88787.1"/>
    <property type="molecule type" value="Genomic_DNA"/>
</dbReference>
<dbReference type="OrthoDB" id="6871659at2"/>
<dbReference type="Pfam" id="PF00583">
    <property type="entry name" value="Acetyltransf_1"/>
    <property type="match status" value="1"/>
</dbReference>
<accession>A0A1M6MZ78</accession>
<evidence type="ECO:0000313" key="3">
    <source>
        <dbReference type="Proteomes" id="UP000184248"/>
    </source>
</evidence>
<dbReference type="Proteomes" id="UP000184248">
    <property type="component" value="Unassembled WGS sequence"/>
</dbReference>
<dbReference type="Gene3D" id="3.40.630.30">
    <property type="match status" value="1"/>
</dbReference>
<dbReference type="AlphaFoldDB" id="A0A1M6MZ78"/>
<dbReference type="GO" id="GO:0016747">
    <property type="term" value="F:acyltransferase activity, transferring groups other than amino-acyl groups"/>
    <property type="evidence" value="ECO:0007669"/>
    <property type="project" value="InterPro"/>
</dbReference>
<dbReference type="InterPro" id="IPR000182">
    <property type="entry name" value="GNAT_dom"/>
</dbReference>
<organism evidence="2 3">
    <name type="scientific">Halomonas caseinilytica</name>
    <dbReference type="NCBI Taxonomy" id="438744"/>
    <lineage>
        <taxon>Bacteria</taxon>
        <taxon>Pseudomonadati</taxon>
        <taxon>Pseudomonadota</taxon>
        <taxon>Gammaproteobacteria</taxon>
        <taxon>Oceanospirillales</taxon>
        <taxon>Halomonadaceae</taxon>
        <taxon>Halomonas</taxon>
    </lineage>
</organism>
<gene>
    <name evidence="2" type="ORF">SAMN05192556_101223</name>
</gene>
<evidence type="ECO:0000259" key="1">
    <source>
        <dbReference type="PROSITE" id="PS51186"/>
    </source>
</evidence>
<dbReference type="InterPro" id="IPR016181">
    <property type="entry name" value="Acyl_CoA_acyltransferase"/>
</dbReference>
<dbReference type="SUPFAM" id="SSF55729">
    <property type="entry name" value="Acyl-CoA N-acyltransferases (Nat)"/>
    <property type="match status" value="1"/>
</dbReference>